<evidence type="ECO:0000256" key="1">
    <source>
        <dbReference type="ARBA" id="ARBA00004123"/>
    </source>
</evidence>
<feature type="region of interest" description="Disordered" evidence="5">
    <location>
        <begin position="90"/>
        <end position="282"/>
    </location>
</feature>
<evidence type="ECO:0000259" key="6">
    <source>
        <dbReference type="PROSITE" id="PS50118"/>
    </source>
</evidence>
<dbReference type="Gene3D" id="1.10.30.10">
    <property type="entry name" value="High mobility group box domain"/>
    <property type="match status" value="1"/>
</dbReference>
<proteinExistence type="predicted"/>
<dbReference type="GO" id="GO:0000978">
    <property type="term" value="F:RNA polymerase II cis-regulatory region sequence-specific DNA binding"/>
    <property type="evidence" value="ECO:0007669"/>
    <property type="project" value="TreeGrafter"/>
</dbReference>
<dbReference type="InterPro" id="IPR009071">
    <property type="entry name" value="HMG_box_dom"/>
</dbReference>
<protein>
    <recommendedName>
        <fullName evidence="6">HMG box domain-containing protein</fullName>
    </recommendedName>
</protein>
<feature type="domain" description="HMG box" evidence="6">
    <location>
        <begin position="15"/>
        <end position="83"/>
    </location>
</feature>
<comment type="subcellular location">
    <subcellularLocation>
        <location evidence="1">Nucleus</location>
    </subcellularLocation>
</comment>
<comment type="caution">
    <text evidence="7">The sequence shown here is derived from an EMBL/GenBank/DDBJ whole genome shotgun (WGS) entry which is preliminary data.</text>
</comment>
<dbReference type="AlphaFoldDB" id="A0AAE1NB78"/>
<dbReference type="SMART" id="SM00398">
    <property type="entry name" value="HMG"/>
    <property type="match status" value="1"/>
</dbReference>
<dbReference type="PANTHER" id="PTHR10270:SF323">
    <property type="entry name" value="TRANSCRIPTION FACTOR SOX-14-RELATED"/>
    <property type="match status" value="1"/>
</dbReference>
<dbReference type="Pfam" id="PF00505">
    <property type="entry name" value="HMG_box"/>
    <property type="match status" value="1"/>
</dbReference>
<dbReference type="FunFam" id="1.10.30.10:FF:000007">
    <property type="entry name" value="Transcription factor SOX"/>
    <property type="match status" value="1"/>
</dbReference>
<reference evidence="7" key="1">
    <citation type="submission" date="2023-11" db="EMBL/GenBank/DDBJ databases">
        <title>Genome assemblies of two species of porcelain crab, Petrolisthes cinctipes and Petrolisthes manimaculis (Anomura: Porcellanidae).</title>
        <authorList>
            <person name="Angst P."/>
        </authorList>
    </citation>
    <scope>NUCLEOTIDE SEQUENCE</scope>
    <source>
        <strain evidence="7">PB745_02</strain>
        <tissue evidence="7">Gill</tissue>
    </source>
</reference>
<feature type="compositionally biased region" description="Basic residues" evidence="5">
    <location>
        <begin position="171"/>
        <end position="188"/>
    </location>
</feature>
<feature type="DNA-binding region" description="HMG box" evidence="4">
    <location>
        <begin position="15"/>
        <end position="83"/>
    </location>
</feature>
<dbReference type="InterPro" id="IPR036910">
    <property type="entry name" value="HMG_box_dom_sf"/>
</dbReference>
<dbReference type="EMBL" id="JAWZYT010007313">
    <property type="protein sequence ID" value="KAK4286800.1"/>
    <property type="molecule type" value="Genomic_DNA"/>
</dbReference>
<dbReference type="GO" id="GO:0007420">
    <property type="term" value="P:brain development"/>
    <property type="evidence" value="ECO:0007669"/>
    <property type="project" value="TreeGrafter"/>
</dbReference>
<keyword evidence="3 4" id="KW-0539">Nucleus</keyword>
<evidence type="ECO:0000256" key="2">
    <source>
        <dbReference type="ARBA" id="ARBA00023125"/>
    </source>
</evidence>
<accession>A0AAE1NB78</accession>
<sequence>MSKENKTKKHPVNHIKRPMNAFMVWSQLERRKIVQRHPDMHNAEISKRLGKRWKTLSTVERQPYIEEAERLRLLHMQEYPDYKYRPRKKARLMPSCVSSRISSRSPSPSGTSRRKRRPAVKLLSSTRLRITVTASPKSTPPATKRRRGGSGTAAAGGDGRRKAEGGSKSGGRGRKGGSRGHKGKRGRSSNKSNNNTTTVSSSVATPTTPTTTTRAFFTPPTPPSPTTCPSPTSPDSSIFYLDSDSDPDSPMPSSLLGGCSVLDTPTPSPEPARRRPPQDNLGDLSYLADILQMSPEFPVDDLDLSPELDLENCPPPGALLLRVGIPL</sequence>
<dbReference type="InterPro" id="IPR050140">
    <property type="entry name" value="SRY-related_HMG-box_TF-like"/>
</dbReference>
<dbReference type="PROSITE" id="PS50118">
    <property type="entry name" value="HMG_BOX_2"/>
    <property type="match status" value="1"/>
</dbReference>
<dbReference type="PANTHER" id="PTHR10270">
    <property type="entry name" value="SOX TRANSCRIPTION FACTOR"/>
    <property type="match status" value="1"/>
</dbReference>
<evidence type="ECO:0000256" key="4">
    <source>
        <dbReference type="PROSITE-ProRule" id="PRU00267"/>
    </source>
</evidence>
<evidence type="ECO:0000256" key="5">
    <source>
        <dbReference type="SAM" id="MobiDB-lite"/>
    </source>
</evidence>
<organism evidence="7 8">
    <name type="scientific">Petrolisthes manimaculis</name>
    <dbReference type="NCBI Taxonomy" id="1843537"/>
    <lineage>
        <taxon>Eukaryota</taxon>
        <taxon>Metazoa</taxon>
        <taxon>Ecdysozoa</taxon>
        <taxon>Arthropoda</taxon>
        <taxon>Crustacea</taxon>
        <taxon>Multicrustacea</taxon>
        <taxon>Malacostraca</taxon>
        <taxon>Eumalacostraca</taxon>
        <taxon>Eucarida</taxon>
        <taxon>Decapoda</taxon>
        <taxon>Pleocyemata</taxon>
        <taxon>Anomura</taxon>
        <taxon>Galatheoidea</taxon>
        <taxon>Porcellanidae</taxon>
        <taxon>Petrolisthes</taxon>
    </lineage>
</organism>
<feature type="compositionally biased region" description="Low complexity" evidence="5">
    <location>
        <begin position="94"/>
        <end position="111"/>
    </location>
</feature>
<name>A0AAE1NB78_9EUCA</name>
<feature type="compositionally biased region" description="Low complexity" evidence="5">
    <location>
        <begin position="189"/>
        <end position="218"/>
    </location>
</feature>
<dbReference type="SUPFAM" id="SSF47095">
    <property type="entry name" value="HMG-box"/>
    <property type="match status" value="1"/>
</dbReference>
<dbReference type="Proteomes" id="UP001292094">
    <property type="component" value="Unassembled WGS sequence"/>
</dbReference>
<gene>
    <name evidence="7" type="ORF">Pmani_040111</name>
</gene>
<keyword evidence="2 4" id="KW-0238">DNA-binding</keyword>
<evidence type="ECO:0000313" key="8">
    <source>
        <dbReference type="Proteomes" id="UP001292094"/>
    </source>
</evidence>
<feature type="compositionally biased region" description="Polar residues" evidence="5">
    <location>
        <begin position="123"/>
        <end position="141"/>
    </location>
</feature>
<keyword evidence="8" id="KW-1185">Reference proteome</keyword>
<dbReference type="GO" id="GO:0000122">
    <property type="term" value="P:negative regulation of transcription by RNA polymerase II"/>
    <property type="evidence" value="ECO:0007669"/>
    <property type="project" value="TreeGrafter"/>
</dbReference>
<evidence type="ECO:0000313" key="7">
    <source>
        <dbReference type="EMBL" id="KAK4286800.1"/>
    </source>
</evidence>
<feature type="compositionally biased region" description="Pro residues" evidence="5">
    <location>
        <begin position="219"/>
        <end position="232"/>
    </location>
</feature>
<dbReference type="CDD" id="cd22029">
    <property type="entry name" value="HMG-box_SoxC"/>
    <property type="match status" value="1"/>
</dbReference>
<dbReference type="GO" id="GO:0030182">
    <property type="term" value="P:neuron differentiation"/>
    <property type="evidence" value="ECO:0007669"/>
    <property type="project" value="TreeGrafter"/>
</dbReference>
<dbReference type="GO" id="GO:0005634">
    <property type="term" value="C:nucleus"/>
    <property type="evidence" value="ECO:0007669"/>
    <property type="project" value="UniProtKB-SubCell"/>
</dbReference>
<evidence type="ECO:0000256" key="3">
    <source>
        <dbReference type="ARBA" id="ARBA00023242"/>
    </source>
</evidence>
<dbReference type="GO" id="GO:0001228">
    <property type="term" value="F:DNA-binding transcription activator activity, RNA polymerase II-specific"/>
    <property type="evidence" value="ECO:0007669"/>
    <property type="project" value="TreeGrafter"/>
</dbReference>